<protein>
    <submittedName>
        <fullName evidence="1">Uncharacterized protein</fullName>
    </submittedName>
</protein>
<reference evidence="1" key="1">
    <citation type="submission" date="2022-08" db="EMBL/GenBank/DDBJ databases">
        <title>Genome Sequence of Fusarium decemcellulare.</title>
        <authorList>
            <person name="Buettner E."/>
        </authorList>
    </citation>
    <scope>NUCLEOTIDE SEQUENCE</scope>
    <source>
        <strain evidence="1">Babe19</strain>
    </source>
</reference>
<dbReference type="EMBL" id="JANRMS010004978">
    <property type="protein sequence ID" value="KAJ3504481.1"/>
    <property type="molecule type" value="Genomic_DNA"/>
</dbReference>
<dbReference type="Proteomes" id="UP001148629">
    <property type="component" value="Unassembled WGS sequence"/>
</dbReference>
<evidence type="ECO:0000313" key="1">
    <source>
        <dbReference type="EMBL" id="KAJ3504481.1"/>
    </source>
</evidence>
<name>A0ACC1RBR3_9HYPO</name>
<proteinExistence type="predicted"/>
<gene>
    <name evidence="1" type="ORF">NM208_g16330</name>
</gene>
<keyword evidence="2" id="KW-1185">Reference proteome</keyword>
<evidence type="ECO:0000313" key="2">
    <source>
        <dbReference type="Proteomes" id="UP001148629"/>
    </source>
</evidence>
<comment type="caution">
    <text evidence="1">The sequence shown here is derived from an EMBL/GenBank/DDBJ whole genome shotgun (WGS) entry which is preliminary data.</text>
</comment>
<accession>A0ACC1RBR3</accession>
<organism evidence="1 2">
    <name type="scientific">Fusarium decemcellulare</name>
    <dbReference type="NCBI Taxonomy" id="57161"/>
    <lineage>
        <taxon>Eukaryota</taxon>
        <taxon>Fungi</taxon>
        <taxon>Dikarya</taxon>
        <taxon>Ascomycota</taxon>
        <taxon>Pezizomycotina</taxon>
        <taxon>Sordariomycetes</taxon>
        <taxon>Hypocreomycetidae</taxon>
        <taxon>Hypocreales</taxon>
        <taxon>Nectriaceae</taxon>
        <taxon>Fusarium</taxon>
        <taxon>Fusarium decemcellulare species complex</taxon>
    </lineage>
</organism>
<sequence length="430" mass="48225">MSLSPEALEKLLASPALAPPDGVEPQFDNPPNGNVLAWAVTTFCMVVATFCMLLRAYGRLWLERKVFVEEVLMILAYGAYWGTAYAGYALIWSPGYYVHTWNLRLGDLVEPLYLILIYGCCYSAVLPLIKTAILLDWCRVFVPGRKLKSPFWWACMALVFLQCAWGIACIILLNLQCRPHKAIWEFYLPSKCFPLPRVMLGSASVQVATDILMALLPQRIIWGLNMNWQRKIGIALVFGVGLIACIAACFRLDHTITFAKEADTMWFIGPLLFWACAEMTCGFFILSVTTLPRILAESGISNKIKSALGITYKSSGPSDPNSDYPKAKGSLQTPKSGKSSDNYYKLDEDGIPMTNFDRSESQEHLRDEREEIGKHVDSTAVQVTRTTSVTITTDEHLKGELGTKANMKPWEKQHKNRLEMVPSWKQDGTV</sequence>